<evidence type="ECO:0000256" key="3">
    <source>
        <dbReference type="ARBA" id="ARBA00022741"/>
    </source>
</evidence>
<dbReference type="Gene3D" id="3.40.50.300">
    <property type="entry name" value="P-loop containing nucleotide triphosphate hydrolases"/>
    <property type="match status" value="2"/>
</dbReference>
<reference evidence="9 10" key="1">
    <citation type="submission" date="2017-12" db="EMBL/GenBank/DDBJ databases">
        <title>Hemimetabolous genomes reveal molecular basis of termite eusociality.</title>
        <authorList>
            <person name="Harrison M.C."/>
            <person name="Jongepier E."/>
            <person name="Robertson H.M."/>
            <person name="Arning N."/>
            <person name="Bitard-Feildel T."/>
            <person name="Chao H."/>
            <person name="Childers C.P."/>
            <person name="Dinh H."/>
            <person name="Doddapaneni H."/>
            <person name="Dugan S."/>
            <person name="Gowin J."/>
            <person name="Greiner C."/>
            <person name="Han Y."/>
            <person name="Hu H."/>
            <person name="Hughes D.S.T."/>
            <person name="Huylmans A.-K."/>
            <person name="Kemena C."/>
            <person name="Kremer L.P.M."/>
            <person name="Lee S.L."/>
            <person name="Lopez-Ezquerra A."/>
            <person name="Mallet L."/>
            <person name="Monroy-Kuhn J.M."/>
            <person name="Moser A."/>
            <person name="Murali S.C."/>
            <person name="Muzny D.M."/>
            <person name="Otani S."/>
            <person name="Piulachs M.-D."/>
            <person name="Poelchau M."/>
            <person name="Qu J."/>
            <person name="Schaub F."/>
            <person name="Wada-Katsumata A."/>
            <person name="Worley K.C."/>
            <person name="Xie Q."/>
            <person name="Ylla G."/>
            <person name="Poulsen M."/>
            <person name="Gibbs R.A."/>
            <person name="Schal C."/>
            <person name="Richards S."/>
            <person name="Belles X."/>
            <person name="Korb J."/>
            <person name="Bornberg-Bauer E."/>
        </authorList>
    </citation>
    <scope>NUCLEOTIDE SEQUENCE [LARGE SCALE GENOMIC DNA]</scope>
    <source>
        <tissue evidence="9">Whole body</tissue>
    </source>
</reference>
<dbReference type="Pfam" id="PF00664">
    <property type="entry name" value="ABC_membrane"/>
    <property type="match status" value="1"/>
</dbReference>
<accession>A0A2J7PNU4</accession>
<dbReference type="SUPFAM" id="SSF52540">
    <property type="entry name" value="P-loop containing nucleoside triphosphate hydrolases"/>
    <property type="match status" value="2"/>
</dbReference>
<keyword evidence="4" id="KW-0067">ATP-binding</keyword>
<dbReference type="SUPFAM" id="SSF90123">
    <property type="entry name" value="ABC transporter transmembrane region"/>
    <property type="match status" value="1"/>
</dbReference>
<feature type="domain" description="ABC transmembrane type-1" evidence="8">
    <location>
        <begin position="181"/>
        <end position="424"/>
    </location>
</feature>
<dbReference type="OrthoDB" id="8174258at2759"/>
<keyword evidence="6 7" id="KW-0472">Membrane</keyword>
<dbReference type="Gene3D" id="1.20.1560.10">
    <property type="entry name" value="ABC transporter type 1, transmembrane domain"/>
    <property type="match status" value="1"/>
</dbReference>
<evidence type="ECO:0000256" key="6">
    <source>
        <dbReference type="ARBA" id="ARBA00023136"/>
    </source>
</evidence>
<feature type="transmembrane region" description="Helical" evidence="7">
    <location>
        <begin position="175"/>
        <end position="203"/>
    </location>
</feature>
<dbReference type="InterPro" id="IPR027417">
    <property type="entry name" value="P-loop_NTPase"/>
</dbReference>
<dbReference type="InterPro" id="IPR050173">
    <property type="entry name" value="ABC_transporter_C-like"/>
</dbReference>
<sequence>MVLSAGQKQRIALARALYSNKDIILLDSPLSMVDADTAAAVFDKCILKGLHGRTVILATRHLQFLTRCDEVYVMSHGKIVSSGTHEHLMQHCPKYSSLIKICMQENAKNYFVEDNRCHESKYSMIEFISQNICHADSARHFDISKNEAYHPNSVNLEATGPVGTYMAYSASVCRYIWIVCGLLSLLLCNLCLLGIPLCVLHFQSQWDKLMLYLIAAFLLAMCLSGLVWSFSFTTVVVRVSQRAHNVWFGKLCRAPMGYFRASRAVMSALNLFSLDVRDGPLHVAVDVRLPLLFRQLLENAGFFLCAAFVLLYISPYSLVVIFVILLATAVVLGLLYRKCLLKLHEMEVMSRVPLYQHLMSTITGRSTIQAFAKEKEFIADFTRKCDDNATCMYLLSAASCWLAIRVHVIAAITVGLTAVMLVFATPVPWSDHIPTDWVTGLALVTAMQMSGCLQSILHSLAESEARLKIFAESSRCIEGIKSEDQTIKSKRKLLLENWPTDGSITFENVTTVTSPGVLQSLDGMSFRIETGQKIGVVGLPGSGKKLLVDTLFRLVDVEHGKVLIGSTDLTCVPLHKLRSRMAIVPQDPVLFTGTIRLNIDPHEMYSDSD</sequence>
<evidence type="ECO:0000256" key="5">
    <source>
        <dbReference type="ARBA" id="ARBA00022989"/>
    </source>
</evidence>
<dbReference type="EMBL" id="NEVH01023284">
    <property type="protein sequence ID" value="PNF18013.1"/>
    <property type="molecule type" value="Genomic_DNA"/>
</dbReference>
<dbReference type="PANTHER" id="PTHR24223:SF447">
    <property type="entry name" value="MULTIDRUG RESISTANCE-ASSOCIATED PROTEIN 5"/>
    <property type="match status" value="1"/>
</dbReference>
<proteinExistence type="predicted"/>
<dbReference type="Pfam" id="PF00005">
    <property type="entry name" value="ABC_tran"/>
    <property type="match status" value="2"/>
</dbReference>
<dbReference type="InterPro" id="IPR003439">
    <property type="entry name" value="ABC_transporter-like_ATP-bd"/>
</dbReference>
<evidence type="ECO:0000256" key="1">
    <source>
        <dbReference type="ARBA" id="ARBA00022448"/>
    </source>
</evidence>
<evidence type="ECO:0000256" key="7">
    <source>
        <dbReference type="SAM" id="Phobius"/>
    </source>
</evidence>
<gene>
    <name evidence="9" type="ORF">B7P43_G12636</name>
</gene>
<dbReference type="GO" id="GO:0016020">
    <property type="term" value="C:membrane"/>
    <property type="evidence" value="ECO:0007669"/>
    <property type="project" value="InterPro"/>
</dbReference>
<name>A0A2J7PNU4_9NEOP</name>
<dbReference type="GO" id="GO:0016887">
    <property type="term" value="F:ATP hydrolysis activity"/>
    <property type="evidence" value="ECO:0007669"/>
    <property type="project" value="InterPro"/>
</dbReference>
<feature type="transmembrane region" description="Helical" evidence="7">
    <location>
        <begin position="296"/>
        <end position="313"/>
    </location>
</feature>
<evidence type="ECO:0000313" key="9">
    <source>
        <dbReference type="EMBL" id="PNF18013.1"/>
    </source>
</evidence>
<organism evidence="9 10">
    <name type="scientific">Cryptotermes secundus</name>
    <dbReference type="NCBI Taxonomy" id="105785"/>
    <lineage>
        <taxon>Eukaryota</taxon>
        <taxon>Metazoa</taxon>
        <taxon>Ecdysozoa</taxon>
        <taxon>Arthropoda</taxon>
        <taxon>Hexapoda</taxon>
        <taxon>Insecta</taxon>
        <taxon>Pterygota</taxon>
        <taxon>Neoptera</taxon>
        <taxon>Polyneoptera</taxon>
        <taxon>Dictyoptera</taxon>
        <taxon>Blattodea</taxon>
        <taxon>Blattoidea</taxon>
        <taxon>Termitoidae</taxon>
        <taxon>Kalotermitidae</taxon>
        <taxon>Cryptotermitinae</taxon>
        <taxon>Cryptotermes</taxon>
    </lineage>
</organism>
<evidence type="ECO:0000256" key="4">
    <source>
        <dbReference type="ARBA" id="ARBA00022840"/>
    </source>
</evidence>
<feature type="non-terminal residue" evidence="9">
    <location>
        <position position="609"/>
    </location>
</feature>
<dbReference type="GO" id="GO:0140359">
    <property type="term" value="F:ABC-type transporter activity"/>
    <property type="evidence" value="ECO:0007669"/>
    <property type="project" value="InterPro"/>
</dbReference>
<comment type="caution">
    <text evidence="9">The sequence shown here is derived from an EMBL/GenBank/DDBJ whole genome shotgun (WGS) entry which is preliminary data.</text>
</comment>
<dbReference type="PANTHER" id="PTHR24223">
    <property type="entry name" value="ATP-BINDING CASSETTE SUB-FAMILY C"/>
    <property type="match status" value="1"/>
</dbReference>
<dbReference type="InParanoid" id="A0A2J7PNU4"/>
<feature type="transmembrane region" description="Helical" evidence="7">
    <location>
        <begin position="402"/>
        <end position="425"/>
    </location>
</feature>
<feature type="transmembrane region" description="Helical" evidence="7">
    <location>
        <begin position="437"/>
        <end position="457"/>
    </location>
</feature>
<evidence type="ECO:0000259" key="8">
    <source>
        <dbReference type="PROSITE" id="PS50929"/>
    </source>
</evidence>
<dbReference type="STRING" id="105785.A0A2J7PNU4"/>
<dbReference type="GO" id="GO:0005524">
    <property type="term" value="F:ATP binding"/>
    <property type="evidence" value="ECO:0007669"/>
    <property type="project" value="UniProtKB-KW"/>
</dbReference>
<feature type="transmembrane region" description="Helical" evidence="7">
    <location>
        <begin position="209"/>
        <end position="237"/>
    </location>
</feature>
<keyword evidence="2 7" id="KW-0812">Transmembrane</keyword>
<keyword evidence="1" id="KW-0813">Transport</keyword>
<dbReference type="InterPro" id="IPR036640">
    <property type="entry name" value="ABC1_TM_sf"/>
</dbReference>
<feature type="transmembrane region" description="Helical" evidence="7">
    <location>
        <begin position="319"/>
        <end position="336"/>
    </location>
</feature>
<dbReference type="InterPro" id="IPR011527">
    <property type="entry name" value="ABC1_TM_dom"/>
</dbReference>
<keyword evidence="3" id="KW-0547">Nucleotide-binding</keyword>
<keyword evidence="10" id="KW-1185">Reference proteome</keyword>
<evidence type="ECO:0000313" key="10">
    <source>
        <dbReference type="Proteomes" id="UP000235965"/>
    </source>
</evidence>
<protein>
    <recommendedName>
        <fullName evidence="8">ABC transmembrane type-1 domain-containing protein</fullName>
    </recommendedName>
</protein>
<dbReference type="Proteomes" id="UP000235965">
    <property type="component" value="Unassembled WGS sequence"/>
</dbReference>
<dbReference type="AlphaFoldDB" id="A0A2J7PNU4"/>
<keyword evidence="5 7" id="KW-1133">Transmembrane helix</keyword>
<evidence type="ECO:0000256" key="2">
    <source>
        <dbReference type="ARBA" id="ARBA00022692"/>
    </source>
</evidence>
<dbReference type="PROSITE" id="PS50929">
    <property type="entry name" value="ABC_TM1F"/>
    <property type="match status" value="1"/>
</dbReference>